<sequence length="268" mass="30009">MTNFRQLMSALEAHYPPQMAESWDQVGNHFGRPDAPVKRLMAVLDLDDASLAEAIEKGVDTLIVHHPVLFSPIRRFDFSSPEQARYEALIKHDIKVFAMHTNFDIAHNGMNDWLAEQLGLEGVTSLTPGVQEGQPGLGRVGNLPQALKRQDLLNLLKSTYGRTELPVVEAKPKDSYQRIALIGGSGTQPEYIQAAAQSQADVFLTGDISYHRAQLCYQEDMMTVDVGHYVESIFKEKMPAFLTQLAQEQGFDYQVIPSQASTNPFRYE</sequence>
<dbReference type="AlphaFoldDB" id="A0A929MVM2"/>
<feature type="binding site" evidence="5">
    <location>
        <position position="231"/>
    </location>
    <ligand>
        <name>a divalent metal cation</name>
        <dbReference type="ChEBI" id="CHEBI:60240"/>
        <label>1</label>
    </ligand>
</feature>
<evidence type="ECO:0000313" key="6">
    <source>
        <dbReference type="EMBL" id="MBF0935475.1"/>
    </source>
</evidence>
<feature type="binding site" evidence="5">
    <location>
        <position position="65"/>
    </location>
    <ligand>
        <name>a divalent metal cation</name>
        <dbReference type="ChEBI" id="CHEBI:60240"/>
        <label>1</label>
    </ligand>
</feature>
<keyword evidence="4 5" id="KW-0479">Metal-binding</keyword>
<dbReference type="Proteomes" id="UP000757900">
    <property type="component" value="Unassembled WGS sequence"/>
</dbReference>
<proteinExistence type="inferred from homology"/>
<organism evidence="6 7">
    <name type="scientific">Abiotrophia defectiva</name>
    <name type="common">Streptococcus defectivus</name>
    <dbReference type="NCBI Taxonomy" id="46125"/>
    <lineage>
        <taxon>Bacteria</taxon>
        <taxon>Bacillati</taxon>
        <taxon>Bacillota</taxon>
        <taxon>Bacilli</taxon>
        <taxon>Lactobacillales</taxon>
        <taxon>Aerococcaceae</taxon>
        <taxon>Abiotrophia</taxon>
    </lineage>
</organism>
<dbReference type="InterPro" id="IPR002678">
    <property type="entry name" value="DUF34/NIF3"/>
</dbReference>
<dbReference type="Pfam" id="PF01784">
    <property type="entry name" value="DUF34_NIF3"/>
    <property type="match status" value="1"/>
</dbReference>
<dbReference type="PANTHER" id="PTHR13799">
    <property type="entry name" value="NGG1 INTERACTING FACTOR 3"/>
    <property type="match status" value="1"/>
</dbReference>
<feature type="binding site" evidence="5">
    <location>
        <position position="104"/>
    </location>
    <ligand>
        <name>a divalent metal cation</name>
        <dbReference type="ChEBI" id="CHEBI:60240"/>
        <label>1</label>
    </ligand>
</feature>
<dbReference type="GO" id="GO:0046872">
    <property type="term" value="F:metal ion binding"/>
    <property type="evidence" value="ECO:0007669"/>
    <property type="project" value="UniProtKB-KW"/>
</dbReference>
<evidence type="ECO:0000313" key="7">
    <source>
        <dbReference type="Proteomes" id="UP000757900"/>
    </source>
</evidence>
<reference evidence="6" key="1">
    <citation type="submission" date="2020-04" db="EMBL/GenBank/DDBJ databases">
        <title>Deep metagenomics examines the oral microbiome during advanced dental caries in children, revealing novel taxa and co-occurrences with host molecules.</title>
        <authorList>
            <person name="Baker J.L."/>
            <person name="Morton J.T."/>
            <person name="Dinis M."/>
            <person name="Alvarez R."/>
            <person name="Tran N.C."/>
            <person name="Knight R."/>
            <person name="Edlund A."/>
        </authorList>
    </citation>
    <scope>NUCLEOTIDE SEQUENCE</scope>
    <source>
        <strain evidence="6">JCVI_23_bin.16</strain>
    </source>
</reference>
<protein>
    <recommendedName>
        <fullName evidence="3">GTP cyclohydrolase 1 type 2 homolog</fullName>
    </recommendedName>
</protein>
<accession>A0A929MVM2</accession>
<dbReference type="NCBIfam" id="TIGR00486">
    <property type="entry name" value="YbgI_SA1388"/>
    <property type="match status" value="1"/>
</dbReference>
<evidence type="ECO:0000256" key="3">
    <source>
        <dbReference type="ARBA" id="ARBA00022112"/>
    </source>
</evidence>
<comment type="subunit">
    <text evidence="2">Homohexamer.</text>
</comment>
<dbReference type="FunFam" id="3.40.1390.30:FF:000001">
    <property type="entry name" value="GTP cyclohydrolase 1 type 2"/>
    <property type="match status" value="1"/>
</dbReference>
<comment type="caution">
    <text evidence="6">The sequence shown here is derived from an EMBL/GenBank/DDBJ whole genome shotgun (WGS) entry which is preliminary data.</text>
</comment>
<dbReference type="Gene3D" id="3.40.1390.30">
    <property type="entry name" value="NIF3 (NGG1p interacting factor 3)-like"/>
    <property type="match status" value="2"/>
</dbReference>
<dbReference type="RefSeq" id="WP_315600004.1">
    <property type="nucleotide sequence ID" value="NZ_CAUUJW010000001.1"/>
</dbReference>
<name>A0A929MVM2_ABIDE</name>
<gene>
    <name evidence="6" type="ORF">HXK00_07545</name>
</gene>
<feature type="binding site" evidence="5">
    <location>
        <position position="228"/>
    </location>
    <ligand>
        <name>a divalent metal cation</name>
        <dbReference type="ChEBI" id="CHEBI:60240"/>
        <label>1</label>
    </ligand>
</feature>
<comment type="similarity">
    <text evidence="1">Belongs to the GTP cyclohydrolase I type 2/NIF3 family.</text>
</comment>
<evidence type="ECO:0000256" key="2">
    <source>
        <dbReference type="ARBA" id="ARBA00011643"/>
    </source>
</evidence>
<feature type="binding site" evidence="5">
    <location>
        <position position="66"/>
    </location>
    <ligand>
        <name>a divalent metal cation</name>
        <dbReference type="ChEBI" id="CHEBI:60240"/>
        <label>1</label>
    </ligand>
</feature>
<dbReference type="PANTHER" id="PTHR13799:SF14">
    <property type="entry name" value="GTP CYCLOHYDROLASE 1 TYPE 2 HOMOLOG"/>
    <property type="match status" value="1"/>
</dbReference>
<evidence type="ECO:0000256" key="1">
    <source>
        <dbReference type="ARBA" id="ARBA00006964"/>
    </source>
</evidence>
<dbReference type="EMBL" id="JABZFV010000246">
    <property type="protein sequence ID" value="MBF0935475.1"/>
    <property type="molecule type" value="Genomic_DNA"/>
</dbReference>
<evidence type="ECO:0000256" key="5">
    <source>
        <dbReference type="PIRSR" id="PIRSR602678-1"/>
    </source>
</evidence>
<evidence type="ECO:0000256" key="4">
    <source>
        <dbReference type="ARBA" id="ARBA00022723"/>
    </source>
</evidence>
<dbReference type="SUPFAM" id="SSF102705">
    <property type="entry name" value="NIF3 (NGG1p interacting factor 3)-like"/>
    <property type="match status" value="1"/>
</dbReference>
<dbReference type="GO" id="GO:0005737">
    <property type="term" value="C:cytoplasm"/>
    <property type="evidence" value="ECO:0007669"/>
    <property type="project" value="TreeGrafter"/>
</dbReference>
<dbReference type="InterPro" id="IPR036069">
    <property type="entry name" value="DUF34/NIF3_sf"/>
</dbReference>